<keyword evidence="2 3" id="KW-0040">ANK repeat</keyword>
<dbReference type="SMART" id="SM00248">
    <property type="entry name" value="ANK"/>
    <property type="match status" value="3"/>
</dbReference>
<dbReference type="SUPFAM" id="SSF48403">
    <property type="entry name" value="Ankyrin repeat"/>
    <property type="match status" value="1"/>
</dbReference>
<dbReference type="GO" id="GO:0005829">
    <property type="term" value="C:cytosol"/>
    <property type="evidence" value="ECO:0007669"/>
    <property type="project" value="TreeGrafter"/>
</dbReference>
<dbReference type="Pfam" id="PF00023">
    <property type="entry name" value="Ank"/>
    <property type="match status" value="1"/>
</dbReference>
<dbReference type="EMBL" id="LGRX02025779">
    <property type="protein sequence ID" value="KAK3251855.1"/>
    <property type="molecule type" value="Genomic_DNA"/>
</dbReference>
<keyword evidence="5" id="KW-1185">Reference proteome</keyword>
<proteinExistence type="predicted"/>
<gene>
    <name evidence="4" type="ORF">CYMTET_38823</name>
</gene>
<organism evidence="4 5">
    <name type="scientific">Cymbomonas tetramitiformis</name>
    <dbReference type="NCBI Taxonomy" id="36881"/>
    <lineage>
        <taxon>Eukaryota</taxon>
        <taxon>Viridiplantae</taxon>
        <taxon>Chlorophyta</taxon>
        <taxon>Pyramimonadophyceae</taxon>
        <taxon>Pyramimonadales</taxon>
        <taxon>Pyramimonadaceae</taxon>
        <taxon>Cymbomonas</taxon>
    </lineage>
</organism>
<dbReference type="InterPro" id="IPR051070">
    <property type="entry name" value="NF-kappa-B_inhibitor"/>
</dbReference>
<evidence type="ECO:0000313" key="4">
    <source>
        <dbReference type="EMBL" id="KAK3251855.1"/>
    </source>
</evidence>
<dbReference type="Pfam" id="PF12796">
    <property type="entry name" value="Ank_2"/>
    <property type="match status" value="1"/>
</dbReference>
<evidence type="ECO:0000256" key="1">
    <source>
        <dbReference type="ARBA" id="ARBA00022737"/>
    </source>
</evidence>
<feature type="repeat" description="ANK" evidence="3">
    <location>
        <begin position="117"/>
        <end position="149"/>
    </location>
</feature>
<sequence length="217" mass="24003">MLTAEPQSVKLEPMCGHDSSEGTSAIFPGNLSTGKPLPTELLPDCNPDFPSRRSGSSAFGDTNAAEIHYSTTLNGNLNIFDPDTGATPLTIAIWHAQYGMVQWLISKGVDVEWKDKSGMSPLHVASKEGHQDILELLLEQDLDVNVKNKKHERPLHLAVHFQQLKIVKTLLKIDVIKVNAINVNKRTPLDQCKGTVKGREIRKLLRKYGAMTSDELE</sequence>
<dbReference type="AlphaFoldDB" id="A0AAE0CD06"/>
<dbReference type="PANTHER" id="PTHR46680:SF3">
    <property type="entry name" value="NF-KAPPA-B INHIBITOR CACTUS"/>
    <property type="match status" value="1"/>
</dbReference>
<dbReference type="GO" id="GO:0071356">
    <property type="term" value="P:cellular response to tumor necrosis factor"/>
    <property type="evidence" value="ECO:0007669"/>
    <property type="project" value="TreeGrafter"/>
</dbReference>
<feature type="repeat" description="ANK" evidence="3">
    <location>
        <begin position="84"/>
        <end position="116"/>
    </location>
</feature>
<dbReference type="Gene3D" id="1.25.40.20">
    <property type="entry name" value="Ankyrin repeat-containing domain"/>
    <property type="match status" value="1"/>
</dbReference>
<comment type="caution">
    <text evidence="4">The sequence shown here is derived from an EMBL/GenBank/DDBJ whole genome shotgun (WGS) entry which is preliminary data.</text>
</comment>
<dbReference type="Proteomes" id="UP001190700">
    <property type="component" value="Unassembled WGS sequence"/>
</dbReference>
<dbReference type="PANTHER" id="PTHR46680">
    <property type="entry name" value="NF-KAPPA-B INHIBITOR ALPHA"/>
    <property type="match status" value="1"/>
</dbReference>
<accession>A0AAE0CD06</accession>
<evidence type="ECO:0000256" key="3">
    <source>
        <dbReference type="PROSITE-ProRule" id="PRU00023"/>
    </source>
</evidence>
<name>A0AAE0CD06_9CHLO</name>
<dbReference type="PROSITE" id="PS50297">
    <property type="entry name" value="ANK_REP_REGION"/>
    <property type="match status" value="2"/>
</dbReference>
<dbReference type="GO" id="GO:0051059">
    <property type="term" value="F:NF-kappaB binding"/>
    <property type="evidence" value="ECO:0007669"/>
    <property type="project" value="TreeGrafter"/>
</dbReference>
<keyword evidence="1" id="KW-0677">Repeat</keyword>
<evidence type="ECO:0000256" key="2">
    <source>
        <dbReference type="ARBA" id="ARBA00023043"/>
    </source>
</evidence>
<dbReference type="InterPro" id="IPR036770">
    <property type="entry name" value="Ankyrin_rpt-contain_sf"/>
</dbReference>
<reference evidence="4 5" key="1">
    <citation type="journal article" date="2015" name="Genome Biol. Evol.">
        <title>Comparative Genomics of a Bacterivorous Green Alga Reveals Evolutionary Causalities and Consequences of Phago-Mixotrophic Mode of Nutrition.</title>
        <authorList>
            <person name="Burns J.A."/>
            <person name="Paasch A."/>
            <person name="Narechania A."/>
            <person name="Kim E."/>
        </authorList>
    </citation>
    <scope>NUCLEOTIDE SEQUENCE [LARGE SCALE GENOMIC DNA]</scope>
    <source>
        <strain evidence="4 5">PLY_AMNH</strain>
    </source>
</reference>
<dbReference type="PROSITE" id="PS50088">
    <property type="entry name" value="ANK_REPEAT"/>
    <property type="match status" value="2"/>
</dbReference>
<evidence type="ECO:0000313" key="5">
    <source>
        <dbReference type="Proteomes" id="UP001190700"/>
    </source>
</evidence>
<protein>
    <submittedName>
        <fullName evidence="4">Uncharacterized protein</fullName>
    </submittedName>
</protein>
<dbReference type="InterPro" id="IPR002110">
    <property type="entry name" value="Ankyrin_rpt"/>
</dbReference>